<evidence type="ECO:0000313" key="2">
    <source>
        <dbReference type="EMBL" id="CCA22625.1"/>
    </source>
</evidence>
<reference evidence="2" key="1">
    <citation type="journal article" date="2011" name="PLoS Biol.">
        <title>Gene gain and loss during evolution of obligate parasitism in the white rust pathogen of Arabidopsis thaliana.</title>
        <authorList>
            <person name="Kemen E."/>
            <person name="Gardiner A."/>
            <person name="Schultz-Larsen T."/>
            <person name="Kemen A.C."/>
            <person name="Balmuth A.L."/>
            <person name="Robert-Seilaniantz A."/>
            <person name="Bailey K."/>
            <person name="Holub E."/>
            <person name="Studholme D.J."/>
            <person name="Maclean D."/>
            <person name="Jones J.D."/>
        </authorList>
    </citation>
    <scope>NUCLEOTIDE SEQUENCE</scope>
</reference>
<reference evidence="2" key="2">
    <citation type="submission" date="2011-02" db="EMBL/GenBank/DDBJ databases">
        <authorList>
            <person name="MacLean D."/>
        </authorList>
    </citation>
    <scope>NUCLEOTIDE SEQUENCE</scope>
</reference>
<dbReference type="AlphaFoldDB" id="F0WMU0"/>
<dbReference type="HOGENOM" id="CLU_2042388_0_0_1"/>
<protein>
    <submittedName>
        <fullName evidence="2">AlNc14C161G7776 protein</fullName>
    </submittedName>
</protein>
<name>F0WMU0_9STRA</name>
<accession>F0WMU0</accession>
<feature type="region of interest" description="Disordered" evidence="1">
    <location>
        <begin position="1"/>
        <end position="52"/>
    </location>
</feature>
<evidence type="ECO:0000256" key="1">
    <source>
        <dbReference type="SAM" id="MobiDB-lite"/>
    </source>
</evidence>
<proteinExistence type="predicted"/>
<sequence>MIPIVNLDHASAIDGDNDSSPVTASGGEGAGVLNDSKEKRKVGGGAGVRAETTQECQGNKQDELLELTRRLLGLLDRLEESQTELRKDAARRAEGRQVFEDRSVNERVNAILFDSALGRGP</sequence>
<gene>
    <name evidence="2" type="primary">AlNc14C161G7776</name>
    <name evidence="2" type="ORF">ALNC14_087680</name>
</gene>
<organism evidence="2">
    <name type="scientific">Albugo laibachii Nc14</name>
    <dbReference type="NCBI Taxonomy" id="890382"/>
    <lineage>
        <taxon>Eukaryota</taxon>
        <taxon>Sar</taxon>
        <taxon>Stramenopiles</taxon>
        <taxon>Oomycota</taxon>
        <taxon>Peronosporomycetes</taxon>
        <taxon>Albuginales</taxon>
        <taxon>Albuginaceae</taxon>
        <taxon>Albugo</taxon>
    </lineage>
</organism>
<dbReference type="EMBL" id="FR824206">
    <property type="protein sequence ID" value="CCA22625.1"/>
    <property type="molecule type" value="Genomic_DNA"/>
</dbReference>